<dbReference type="GO" id="GO:0016740">
    <property type="term" value="F:transferase activity"/>
    <property type="evidence" value="ECO:0007669"/>
    <property type="project" value="UniProtKB-KW"/>
</dbReference>
<organism evidence="1 4">
    <name type="scientific">Escherichia coli</name>
    <dbReference type="NCBI Taxonomy" id="562"/>
    <lineage>
        <taxon>Bacteria</taxon>
        <taxon>Pseudomonadati</taxon>
        <taxon>Pseudomonadota</taxon>
        <taxon>Gammaproteobacteria</taxon>
        <taxon>Enterobacterales</taxon>
        <taxon>Enterobacteriaceae</taxon>
        <taxon>Escherichia</taxon>
    </lineage>
</organism>
<evidence type="ECO:0000313" key="4">
    <source>
        <dbReference type="Proteomes" id="UP000382540"/>
    </source>
</evidence>
<protein>
    <submittedName>
        <fullName evidence="1">Nucleotidyl transferase AbiEii/AbiGii toxin family protein</fullName>
    </submittedName>
</protein>
<evidence type="ECO:0000313" key="2">
    <source>
        <dbReference type="EMBL" id="EFH4963493.1"/>
    </source>
</evidence>
<dbReference type="EMBL" id="AAAGZE010000136">
    <property type="protein sequence ID" value="EAC1535241.1"/>
    <property type="molecule type" value="Genomic_DNA"/>
</dbReference>
<evidence type="ECO:0000313" key="3">
    <source>
        <dbReference type="EMBL" id="EFH6168565.1"/>
    </source>
</evidence>
<evidence type="ECO:0000313" key="1">
    <source>
        <dbReference type="EMBL" id="EAC1535241.1"/>
    </source>
</evidence>
<accession>A0A3Z8PX29</accession>
<dbReference type="EMBL" id="AASWKX010000078">
    <property type="protein sequence ID" value="EFH6168565.1"/>
    <property type="molecule type" value="Genomic_DNA"/>
</dbReference>
<dbReference type="Proteomes" id="UP000382540">
    <property type="component" value="Unassembled WGS sequence"/>
</dbReference>
<name>A0A3Z8PX29_ECOLX</name>
<dbReference type="InterPro" id="IPR014942">
    <property type="entry name" value="AbiEii"/>
</dbReference>
<dbReference type="Proteomes" id="UP000537181">
    <property type="component" value="Unassembled WGS sequence"/>
</dbReference>
<keyword evidence="1" id="KW-0808">Transferase</keyword>
<gene>
    <name evidence="1" type="ORF">D9J61_25095</name>
    <name evidence="2" type="ORF">F9413_23920</name>
    <name evidence="3" type="ORF">GAJ12_26645</name>
</gene>
<dbReference type="EMBL" id="AASWBF010000085">
    <property type="protein sequence ID" value="EFH4963493.1"/>
    <property type="molecule type" value="Genomic_DNA"/>
</dbReference>
<sequence length="222" mass="25808">KKLSEIDLGDFFNRFNDSMDVAEAELGYGIKCKVQSHKIQPNAQGTFPTVQINIAFCDRSNASAMKRLESNQSPSVINIDFSFNEKTYDFDFLSLDGDDDNDSVKTYSLTDLMAEKYRSVLQQKVRERNREQDIYDINYLLGKYEFSRQDKYKILESLLKKSEGKQLDNLLNVKGIRDVEIIERSSQRYQDLSSTVKSLPLFEDAYEKVACFYESLPWDIFK</sequence>
<dbReference type="Pfam" id="PF08843">
    <property type="entry name" value="AbiEii"/>
    <property type="match status" value="1"/>
</dbReference>
<reference evidence="1 4" key="1">
    <citation type="submission" date="2018-10" db="EMBL/GenBank/DDBJ databases">
        <authorList>
            <consortium name="NARMS: The National Antimicrobial Resistance Monitoring System"/>
        </authorList>
    </citation>
    <scope>NUCLEOTIDE SEQUENCE [LARGE SCALE GENOMIC DNA]</scope>
    <source>
        <strain evidence="1 4">CVM N17EC1330</strain>
        <strain evidence="2 6">CVM N19EC0130</strain>
        <strain evidence="3 5">CVM N19EC0596</strain>
    </source>
</reference>
<proteinExistence type="predicted"/>
<dbReference type="AlphaFoldDB" id="A0A3Z8PX29"/>
<evidence type="ECO:0000313" key="5">
    <source>
        <dbReference type="Proteomes" id="UP000537181"/>
    </source>
</evidence>
<dbReference type="RefSeq" id="WP_181678702.1">
    <property type="nucleotide sequence ID" value="NZ_JACCGM010000002.1"/>
</dbReference>
<evidence type="ECO:0000313" key="6">
    <source>
        <dbReference type="Proteomes" id="UP000543424"/>
    </source>
</evidence>
<comment type="caution">
    <text evidence="1">The sequence shown here is derived from an EMBL/GenBank/DDBJ whole genome shotgun (WGS) entry which is preliminary data.</text>
</comment>
<dbReference type="Proteomes" id="UP000543424">
    <property type="component" value="Unassembled WGS sequence"/>
</dbReference>
<feature type="non-terminal residue" evidence="1">
    <location>
        <position position="1"/>
    </location>
</feature>